<dbReference type="InterPro" id="IPR039422">
    <property type="entry name" value="MarR/SlyA-like"/>
</dbReference>
<protein>
    <submittedName>
        <fullName evidence="2">MarR family transcriptional regulator</fullName>
    </submittedName>
</protein>
<organism evidence="2 3">
    <name type="scientific">Umezawaea endophytica</name>
    <dbReference type="NCBI Taxonomy" id="1654476"/>
    <lineage>
        <taxon>Bacteria</taxon>
        <taxon>Bacillati</taxon>
        <taxon>Actinomycetota</taxon>
        <taxon>Actinomycetes</taxon>
        <taxon>Pseudonocardiales</taxon>
        <taxon>Pseudonocardiaceae</taxon>
        <taxon>Umezawaea</taxon>
    </lineage>
</organism>
<dbReference type="InterPro" id="IPR036388">
    <property type="entry name" value="WH-like_DNA-bd_sf"/>
</dbReference>
<feature type="domain" description="HTH marR-type" evidence="1">
    <location>
        <begin position="1"/>
        <end position="141"/>
    </location>
</feature>
<sequence length="150" mass="16701">MSVRPPSLLALPSYVGDQVAKYGRRHLKEVLAADDLLLPQYGMLVALADFGPISQQRLAESLDMDKSHLVGKIDKLADRGLLAREPDPVDRRRHRIVLTPKGEALVDRVRPIAEESQRQALAVLSEEERAVLESLLLRVLEAHDGERVGE</sequence>
<evidence type="ECO:0000313" key="3">
    <source>
        <dbReference type="Proteomes" id="UP001141259"/>
    </source>
</evidence>
<reference evidence="2" key="1">
    <citation type="submission" date="2022-08" db="EMBL/GenBank/DDBJ databases">
        <authorList>
            <person name="Tistechok S."/>
            <person name="Samborskyy M."/>
            <person name="Roman I."/>
        </authorList>
    </citation>
    <scope>NUCLEOTIDE SEQUENCE</scope>
    <source>
        <strain evidence="2">DSM 103496</strain>
    </source>
</reference>
<dbReference type="PROSITE" id="PS50995">
    <property type="entry name" value="HTH_MARR_2"/>
    <property type="match status" value="1"/>
</dbReference>
<evidence type="ECO:0000259" key="1">
    <source>
        <dbReference type="PROSITE" id="PS50995"/>
    </source>
</evidence>
<dbReference type="EMBL" id="JANYMP010000026">
    <property type="protein sequence ID" value="MCS7482775.1"/>
    <property type="molecule type" value="Genomic_DNA"/>
</dbReference>
<dbReference type="RefSeq" id="WP_259628239.1">
    <property type="nucleotide sequence ID" value="NZ_JANYMP010000026.1"/>
</dbReference>
<dbReference type="PANTHER" id="PTHR33164">
    <property type="entry name" value="TRANSCRIPTIONAL REGULATOR, MARR FAMILY"/>
    <property type="match status" value="1"/>
</dbReference>
<dbReference type="Gene3D" id="1.10.10.10">
    <property type="entry name" value="Winged helix-like DNA-binding domain superfamily/Winged helix DNA-binding domain"/>
    <property type="match status" value="1"/>
</dbReference>
<evidence type="ECO:0000313" key="2">
    <source>
        <dbReference type="EMBL" id="MCS7482775.1"/>
    </source>
</evidence>
<name>A0A9X3AKF0_9PSEU</name>
<dbReference type="Pfam" id="PF01047">
    <property type="entry name" value="MarR"/>
    <property type="match status" value="1"/>
</dbReference>
<dbReference type="PANTHER" id="PTHR33164:SF43">
    <property type="entry name" value="HTH-TYPE TRANSCRIPTIONAL REPRESSOR YETL"/>
    <property type="match status" value="1"/>
</dbReference>
<dbReference type="GO" id="GO:0003700">
    <property type="term" value="F:DNA-binding transcription factor activity"/>
    <property type="evidence" value="ECO:0007669"/>
    <property type="project" value="InterPro"/>
</dbReference>
<dbReference type="SMART" id="SM00347">
    <property type="entry name" value="HTH_MARR"/>
    <property type="match status" value="1"/>
</dbReference>
<dbReference type="SUPFAM" id="SSF46785">
    <property type="entry name" value="Winged helix' DNA-binding domain"/>
    <property type="match status" value="1"/>
</dbReference>
<dbReference type="Proteomes" id="UP001141259">
    <property type="component" value="Unassembled WGS sequence"/>
</dbReference>
<gene>
    <name evidence="2" type="ORF">NZH93_38515</name>
</gene>
<proteinExistence type="predicted"/>
<dbReference type="InterPro" id="IPR036390">
    <property type="entry name" value="WH_DNA-bd_sf"/>
</dbReference>
<dbReference type="GO" id="GO:0006950">
    <property type="term" value="P:response to stress"/>
    <property type="evidence" value="ECO:0007669"/>
    <property type="project" value="TreeGrafter"/>
</dbReference>
<comment type="caution">
    <text evidence="2">The sequence shown here is derived from an EMBL/GenBank/DDBJ whole genome shotgun (WGS) entry which is preliminary data.</text>
</comment>
<keyword evidence="3" id="KW-1185">Reference proteome</keyword>
<accession>A0A9X3AKF0</accession>
<dbReference type="AlphaFoldDB" id="A0A9X3AKF0"/>
<dbReference type="PRINTS" id="PR00598">
    <property type="entry name" value="HTHMARR"/>
</dbReference>
<dbReference type="InterPro" id="IPR000835">
    <property type="entry name" value="HTH_MarR-typ"/>
</dbReference>